<evidence type="ECO:0000256" key="1">
    <source>
        <dbReference type="SAM" id="Coils"/>
    </source>
</evidence>
<organism evidence="2 3">
    <name type="scientific">Proteus hauseri ATCC 700826</name>
    <dbReference type="NCBI Taxonomy" id="1354271"/>
    <lineage>
        <taxon>Bacteria</taxon>
        <taxon>Pseudomonadati</taxon>
        <taxon>Pseudomonadota</taxon>
        <taxon>Gammaproteobacteria</taxon>
        <taxon>Enterobacterales</taxon>
        <taxon>Morganellaceae</taxon>
        <taxon>Proteus</taxon>
    </lineage>
</organism>
<dbReference type="InterPro" id="IPR017030">
    <property type="entry name" value="Vir_effector_SfrC"/>
</dbReference>
<keyword evidence="1" id="KW-0175">Coiled coil</keyword>
<sequence>MNMIDEKQLTAKWDAIYQGADKAIDWITSVRGNAPRLNTEADSLIYRLRRSRNMAKNLSLATQRPMSVGFFGLSQAGKSYLISALAAGEDGRLKTSMSGKTLDFIEHINPPGGGKEATGLVTRFSRKATKGTQDYPVELHLFSEIEIIKILANAYLYDFNQEKIDFELDEEKVSRLINTLSTQRNATPIAGITHDDVVSLWDYLQRHAEKSQKKLATTFWPKAIELAPYLTIAQRAKLFAVLWGEIDELTAAYQRFSTTLSQLGHAPLVLAPLSALVKEQDGMLVQNDSIMNVDMLERLNTENDNQISVCPVKADSIGAPVRLSLAELTALTVELVVPLLDAPSKALFEHVELLDFPGYRGRLGVETMDDVRRQVNDDSANPLAQLILRGKVAYLFERYTDNQEMNVLVVCTASNKQSDVKEVGGVLTEWIHNTQGKDAQTRAKRPSGLIWAMTMFDMRITNSLNMNEALLRQSWGKGGMIKMAMLERFGQYPWMSDWVNGEAFNNTFLVRKPGVPTPFIQINNGKEIVLNDGSVSQLRVMKKTFAEDETIQRYIKEPDQAWDAMLSLNDGGMQRLASYLETVALKSLKLERINEQLQEVQRDLIGHHLEKWYQSGGEEELLVKRRNAETILRFMQSRPYLQGALLDYLLPPRKALYDLYMQEKEVLNTLNSADKKAVSPAPVSAFAAMEQPTFDLLGDAPISLVPQEDEAPKGHGNEVAYPRKVMALWINHLRSLPDNNALLSYLGIDQEIMVLLVDELITAINRLGVEQRMLKILAGTEAIARRDDLAEQQSSRVHNVLGDFITWFNFKDVDAERPDSKINAGHKIFERPDSNSVQWGNDERLVRLPTTPVNYTFLFVFDWLIALSAIITENAGHSAGREISAEQNALLGQIIQTMKSSVVES</sequence>
<comment type="caution">
    <text evidence="2">The sequence shown here is derived from an EMBL/GenBank/DDBJ whole genome shotgun (WGS) entry which is preliminary data.</text>
</comment>
<reference evidence="2 3" key="1">
    <citation type="submission" date="2016-04" db="EMBL/GenBank/DDBJ databases">
        <title>ATOL: Assembling a taxonomically balanced genome-scale reconstruction of the evolutionary history of the Enterobacteriaceae.</title>
        <authorList>
            <person name="Plunkett G.III."/>
            <person name="Neeno-Eckwall E.C."/>
            <person name="Glasner J.D."/>
            <person name="Perna N.T."/>
        </authorList>
    </citation>
    <scope>NUCLEOTIDE SEQUENCE [LARGE SCALE GENOMIC DNA]</scope>
    <source>
        <strain evidence="2 3">ATCC 700826</strain>
    </source>
</reference>
<feature type="coiled-coil region" evidence="1">
    <location>
        <begin position="583"/>
        <end position="610"/>
    </location>
</feature>
<dbReference type="RefSeq" id="WP_064718233.1">
    <property type="nucleotide sequence ID" value="NZ_LXEV01000003.1"/>
</dbReference>
<dbReference type="Proteomes" id="UP000078250">
    <property type="component" value="Unassembled WGS sequence"/>
</dbReference>
<evidence type="ECO:0000313" key="2">
    <source>
        <dbReference type="EMBL" id="OAT51104.1"/>
    </source>
</evidence>
<dbReference type="Pfam" id="PF10139">
    <property type="entry name" value="Virul_Fac"/>
    <property type="match status" value="1"/>
</dbReference>
<gene>
    <name evidence="2" type="ORF">M997_0169</name>
</gene>
<dbReference type="PIRSF" id="PIRSF034586">
    <property type="entry name" value="Vir_effector_SfrC"/>
    <property type="match status" value="1"/>
</dbReference>
<accession>A0AAJ3HVM5</accession>
<protein>
    <submittedName>
        <fullName evidence="2">Virulence factor</fullName>
    </submittedName>
</protein>
<dbReference type="EMBL" id="LXEV01000003">
    <property type="protein sequence ID" value="OAT51104.1"/>
    <property type="molecule type" value="Genomic_DNA"/>
</dbReference>
<name>A0AAJ3HVM5_PROHU</name>
<evidence type="ECO:0000313" key="3">
    <source>
        <dbReference type="Proteomes" id="UP000078250"/>
    </source>
</evidence>
<keyword evidence="3" id="KW-1185">Reference proteome</keyword>
<dbReference type="AlphaFoldDB" id="A0AAJ3HVM5"/>
<proteinExistence type="predicted"/>